<dbReference type="AlphaFoldDB" id="A0AAN0M9K2"/>
<dbReference type="KEGG" id="yrh:AABB31_21630"/>
<accession>A0AAN0M9K2</accession>
<evidence type="ECO:0008006" key="3">
    <source>
        <dbReference type="Google" id="ProtNLM"/>
    </source>
</evidence>
<gene>
    <name evidence="1" type="ORF">AABB31_21630</name>
</gene>
<dbReference type="PROSITE" id="PS51257">
    <property type="entry name" value="PROKAR_LIPOPROTEIN"/>
    <property type="match status" value="1"/>
</dbReference>
<reference evidence="1 2" key="2">
    <citation type="submission" date="2024-08" db="EMBL/GenBank/DDBJ databases">
        <title>Phylogenomic analyses of a clade within the roseobacter group suggest taxonomic reassignments of species of the genera Aestuariivita, Citreicella, Loktanella, Nautella, Pelagibaca, Ruegeria, Thalassobius, Thiobacimonas and Tropicibacter, and the proposal o.</title>
        <authorList>
            <person name="Jeon C.O."/>
        </authorList>
    </citation>
    <scope>NUCLEOTIDE SEQUENCE [LARGE SCALE GENOMIC DNA]</scope>
    <source>
        <strain evidence="1 2">SS1-5</strain>
    </source>
</reference>
<sequence>MVRTALILLGSVFLIGCGDPFSDLDLIGDVEGGGPASLGFIGTQNREVDVEVTADQVVPYGRIARNCTVSRRDMGKSVTDASGYTIYDTAPNSTGLRTHFITGFRDGCARQFSGALVITGDVGTHEMVRYADVGLKQPYTITDEAYEVIKGSFCRVARLQPCGRRIDRLAKTTAFVTVYESFGNNANWSDVLLHRGEVVAKDVNGR</sequence>
<evidence type="ECO:0000313" key="2">
    <source>
        <dbReference type="Proteomes" id="UP001470809"/>
    </source>
</evidence>
<evidence type="ECO:0000313" key="1">
    <source>
        <dbReference type="EMBL" id="WZU67490.1"/>
    </source>
</evidence>
<dbReference type="RefSeq" id="WP_342076801.1">
    <property type="nucleotide sequence ID" value="NZ_CP151767.2"/>
</dbReference>
<organism evidence="1 2">
    <name type="scientific">Yoonia rhodophyticola</name>
    <dbReference type="NCBI Taxonomy" id="3137370"/>
    <lineage>
        <taxon>Bacteria</taxon>
        <taxon>Pseudomonadati</taxon>
        <taxon>Pseudomonadota</taxon>
        <taxon>Alphaproteobacteria</taxon>
        <taxon>Rhodobacterales</taxon>
        <taxon>Paracoccaceae</taxon>
        <taxon>Yoonia</taxon>
    </lineage>
</organism>
<reference evidence="2" key="1">
    <citation type="submission" date="2024-04" db="EMBL/GenBank/DDBJ databases">
        <title>Phylogenomic analyses of a clade within the roseobacter group suggest taxonomic reassignments of species of the genera Aestuariivita, Citreicella, Loktanella, Nautella, Pelagibaca, Ruegeria, Thalassobius, Thiobacimonas and Tropicibacter, and the proposal o.</title>
        <authorList>
            <person name="Jeon C.O."/>
        </authorList>
    </citation>
    <scope>NUCLEOTIDE SEQUENCE [LARGE SCALE GENOMIC DNA]</scope>
    <source>
        <strain evidence="2">SS1-5</strain>
    </source>
</reference>
<name>A0AAN0M9K2_9RHOB</name>
<protein>
    <recommendedName>
        <fullName evidence="3">Lipoprotein</fullName>
    </recommendedName>
</protein>
<dbReference type="Proteomes" id="UP001470809">
    <property type="component" value="Chromosome"/>
</dbReference>
<dbReference type="EMBL" id="CP151767">
    <property type="protein sequence ID" value="WZU67490.1"/>
    <property type="molecule type" value="Genomic_DNA"/>
</dbReference>
<proteinExistence type="predicted"/>
<keyword evidence="2" id="KW-1185">Reference proteome</keyword>